<sequence>MKQFSYNTMIDVTQSDLETTRQIDNETFFEFLVRWRAKASKMLNRLDEKDQVNIVMKGLLPIYYNRMFASPIMDFEQLCNSGMRIEDAIDNVQLDKREGKISALAKKTFGSSSKASNVQDTINKYRDTLVEAMAGKEIPIDTTPEQILLIIGMTIDESAIIFTTKDQPPEGGDHNKALYVTVDCIGSKVPKITTSYNLLLGRAWIHPLGIVPSIVHQKLKLLWKGGVLTILGDGEISVLVCDIKGSNDIQLRDFEVMKSSGVVIASIMKKMGYKPGMGLGKFNQGIKKLPEVCTQNDKCKYGLEYKKKMGLMLRNKYTLNENFVKLGENFPYCGFPEPKESGPGFETFFKTQLTLEDKAQTEDEADEDWMEHMDAKTMKIFQKYQVCPNLTSVARSTESRKNVENKPKCWKIANNGYPAYHLCAQNLPNPYHEFPKS</sequence>
<dbReference type="AlphaFoldDB" id="A0A2N9EMJ5"/>
<dbReference type="InterPro" id="IPR000467">
    <property type="entry name" value="G_patch_dom"/>
</dbReference>
<dbReference type="EMBL" id="OIVN01000196">
    <property type="protein sequence ID" value="SPC76043.1"/>
    <property type="molecule type" value="Genomic_DNA"/>
</dbReference>
<dbReference type="Pfam" id="PF01585">
    <property type="entry name" value="G-patch"/>
    <property type="match status" value="1"/>
</dbReference>
<protein>
    <recommendedName>
        <fullName evidence="1">G-patch domain-containing protein</fullName>
    </recommendedName>
</protein>
<reference evidence="2" key="1">
    <citation type="submission" date="2018-02" db="EMBL/GenBank/DDBJ databases">
        <authorList>
            <person name="Cohen D.B."/>
            <person name="Kent A.D."/>
        </authorList>
    </citation>
    <scope>NUCLEOTIDE SEQUENCE</scope>
</reference>
<proteinExistence type="predicted"/>
<name>A0A2N9EMJ5_FAGSY</name>
<gene>
    <name evidence="2" type="ORF">FSB_LOCUS3925</name>
</gene>
<organism evidence="2">
    <name type="scientific">Fagus sylvatica</name>
    <name type="common">Beechnut</name>
    <dbReference type="NCBI Taxonomy" id="28930"/>
    <lineage>
        <taxon>Eukaryota</taxon>
        <taxon>Viridiplantae</taxon>
        <taxon>Streptophyta</taxon>
        <taxon>Embryophyta</taxon>
        <taxon>Tracheophyta</taxon>
        <taxon>Spermatophyta</taxon>
        <taxon>Magnoliopsida</taxon>
        <taxon>eudicotyledons</taxon>
        <taxon>Gunneridae</taxon>
        <taxon>Pentapetalae</taxon>
        <taxon>rosids</taxon>
        <taxon>fabids</taxon>
        <taxon>Fagales</taxon>
        <taxon>Fagaceae</taxon>
        <taxon>Fagus</taxon>
    </lineage>
</organism>
<evidence type="ECO:0000313" key="2">
    <source>
        <dbReference type="EMBL" id="SPC76043.1"/>
    </source>
</evidence>
<evidence type="ECO:0000259" key="1">
    <source>
        <dbReference type="PROSITE" id="PS50174"/>
    </source>
</evidence>
<accession>A0A2N9EMJ5</accession>
<dbReference type="PROSITE" id="PS50174">
    <property type="entry name" value="G_PATCH"/>
    <property type="match status" value="1"/>
</dbReference>
<feature type="domain" description="G-patch" evidence="1">
    <location>
        <begin position="260"/>
        <end position="308"/>
    </location>
</feature>
<dbReference type="GO" id="GO:0003676">
    <property type="term" value="F:nucleic acid binding"/>
    <property type="evidence" value="ECO:0007669"/>
    <property type="project" value="InterPro"/>
</dbReference>